<dbReference type="Proteomes" id="UP000824998">
    <property type="component" value="Unassembled WGS sequence"/>
</dbReference>
<evidence type="ECO:0000256" key="13">
    <source>
        <dbReference type="SAM" id="MobiDB-lite"/>
    </source>
</evidence>
<feature type="chain" id="PRO_5040552732" description="Phosphatidylserine decarboxylase 1 beta chain" evidence="12">
    <location>
        <begin position="1"/>
        <end position="505"/>
    </location>
</feature>
<keyword evidence="12" id="KW-0496">Mitochondrion</keyword>
<evidence type="ECO:0000256" key="1">
    <source>
        <dbReference type="ARBA" id="ARBA00005189"/>
    </source>
</evidence>
<evidence type="ECO:0000313" key="15">
    <source>
        <dbReference type="EMBL" id="KAG9239226.1"/>
    </source>
</evidence>
<dbReference type="InterPro" id="IPR033177">
    <property type="entry name" value="PSD-B"/>
</dbReference>
<dbReference type="AlphaFoldDB" id="A0A9P7YT19"/>
<comment type="catalytic activity">
    <reaction evidence="12">
        <text>a 1,2-diacyl-sn-glycero-3-phospho-L-serine + H(+) = a 1,2-diacyl-sn-glycero-3-phosphoethanolamine + CO2</text>
        <dbReference type="Rhea" id="RHEA:20828"/>
        <dbReference type="ChEBI" id="CHEBI:15378"/>
        <dbReference type="ChEBI" id="CHEBI:16526"/>
        <dbReference type="ChEBI" id="CHEBI:57262"/>
        <dbReference type="ChEBI" id="CHEBI:64612"/>
        <dbReference type="EC" id="4.1.1.65"/>
    </reaction>
</comment>
<organism evidence="15 16">
    <name type="scientific">Amylocarpus encephaloides</name>
    <dbReference type="NCBI Taxonomy" id="45428"/>
    <lineage>
        <taxon>Eukaryota</taxon>
        <taxon>Fungi</taxon>
        <taxon>Dikarya</taxon>
        <taxon>Ascomycota</taxon>
        <taxon>Pezizomycotina</taxon>
        <taxon>Leotiomycetes</taxon>
        <taxon>Helotiales</taxon>
        <taxon>Helotiales incertae sedis</taxon>
        <taxon>Amylocarpus</taxon>
    </lineage>
</organism>
<keyword evidence="12" id="KW-0999">Mitochondrion inner membrane</keyword>
<evidence type="ECO:0000256" key="9">
    <source>
        <dbReference type="ARBA" id="ARBA00023239"/>
    </source>
</evidence>
<dbReference type="EMBL" id="MU251360">
    <property type="protein sequence ID" value="KAG9239226.1"/>
    <property type="molecule type" value="Genomic_DNA"/>
</dbReference>
<protein>
    <recommendedName>
        <fullName evidence="12">Phosphatidylserine decarboxylase proenzyme 1, mitochondrial</fullName>
        <ecNumber evidence="12">4.1.1.65</ecNumber>
    </recommendedName>
    <component>
        <recommendedName>
            <fullName evidence="12">Phosphatidylserine decarboxylase 1 beta chain</fullName>
        </recommendedName>
    </component>
    <component>
        <recommendedName>
            <fullName evidence="12">Phosphatidylserine decarboxylase 1 alpha chain</fullName>
        </recommendedName>
    </component>
</protein>
<evidence type="ECO:0000256" key="2">
    <source>
        <dbReference type="ARBA" id="ARBA00022516"/>
    </source>
</evidence>
<dbReference type="EC" id="4.1.1.65" evidence="12"/>
<comment type="PTM">
    <text evidence="12">Is synthesized initially as an inactive proenzyme. Formation of the active enzyme involves a self-maturation process in which the active site pyruvoyl group is generated from an internal serine residue via an autocatalytic post-translational modification. Two non-identical subunits are generated from the proenzyme in this reaction, and the pyruvate is formed at the N-terminus of the alpha chain, which is derived from the carboxyl end of the proenzyme. The autoendoproteolytic cleavage occurs by a canonical serine protease mechanism, in which the side chain hydroxyl group of the serine supplies its oxygen atom to form the C-terminus of the beta chain, while the remainder of the serine residue undergoes an oxidative deamination to produce ammonia and the pyruvoyl prosthetic group on the alpha chain. During this reaction, the Ser that is part of the protease active site of the proenzyme becomes the pyruvoyl prosthetic group, which constitutes an essential element of the active site of the mature decarboxylase.</text>
</comment>
<keyword evidence="8 12" id="KW-0594">Phospholipid biosynthesis</keyword>
<comment type="similarity">
    <text evidence="12">Belongs to the phosphatidylserine decarboxylase family. PSD-B subfamily. Eukaryotic type I sub-subfamily.</text>
</comment>
<evidence type="ECO:0000256" key="3">
    <source>
        <dbReference type="ARBA" id="ARBA00022692"/>
    </source>
</evidence>
<evidence type="ECO:0000256" key="11">
    <source>
        <dbReference type="ARBA" id="ARBA00023317"/>
    </source>
</evidence>
<comment type="subcellular location">
    <molecule>Phosphatidylserine decarboxylase 1 alpha chain</molecule>
    <subcellularLocation>
        <location evidence="12">Mitochondrion inner membrane</location>
        <topology evidence="12">Peripheral membrane protein</topology>
        <orientation evidence="12">Intermembrane side</orientation>
    </subcellularLocation>
    <text evidence="12">Anchored to the mitochondrial inner membrane through its interaction with the integral membrane beta chain.</text>
</comment>
<evidence type="ECO:0000256" key="7">
    <source>
        <dbReference type="ARBA" id="ARBA00023136"/>
    </source>
</evidence>
<feature type="region of interest" description="Disordered" evidence="13">
    <location>
        <begin position="313"/>
        <end position="333"/>
    </location>
</feature>
<comment type="cofactor">
    <cofactor evidence="12">
        <name>pyruvate</name>
        <dbReference type="ChEBI" id="CHEBI:15361"/>
    </cofactor>
    <text evidence="12">Binds 1 pyruvoyl group covalently per subunit.</text>
</comment>
<proteinExistence type="inferred from homology"/>
<keyword evidence="5 12" id="KW-1133">Transmembrane helix</keyword>
<keyword evidence="10 12" id="KW-1208">Phospholipid metabolism</keyword>
<feature type="site" description="Cleavage (non-hydrolytic); by autocatalysis" evidence="12">
    <location>
        <begin position="505"/>
        <end position="506"/>
    </location>
</feature>
<keyword evidence="16" id="KW-1185">Reference proteome</keyword>
<dbReference type="InterPro" id="IPR003817">
    <property type="entry name" value="PS_Dcarbxylase"/>
</dbReference>
<dbReference type="HAMAP" id="MF_03208">
    <property type="entry name" value="PS_decarb_PSD_B_type1_euk"/>
    <property type="match status" value="1"/>
</dbReference>
<accession>A0A9P7YT19</accession>
<keyword evidence="11 12" id="KW-0670">Pyruvate</keyword>
<evidence type="ECO:0000256" key="6">
    <source>
        <dbReference type="ARBA" id="ARBA00023098"/>
    </source>
</evidence>
<dbReference type="PANTHER" id="PTHR10067:SF6">
    <property type="entry name" value="PHOSPHATIDYLSERINE DECARBOXYLASE PROENZYME, MITOCHONDRIAL"/>
    <property type="match status" value="1"/>
</dbReference>
<feature type="active site" description="Charge relay system; for autoendoproteolytic cleavage activity" evidence="12">
    <location>
        <position position="378"/>
    </location>
</feature>
<feature type="chain" id="PRO_5040552731" description="Phosphatidylserine decarboxylase 1 alpha chain" evidence="12">
    <location>
        <begin position="506"/>
        <end position="558"/>
    </location>
</feature>
<comment type="subcellular location">
    <molecule>Phosphatidylserine decarboxylase 1 beta chain</molecule>
    <subcellularLocation>
        <location evidence="12">Mitochondrion inner membrane</location>
        <topology evidence="12">Single-pass membrane protein</topology>
        <orientation evidence="12">Intermembrane side</orientation>
    </subcellularLocation>
</comment>
<feature type="region of interest" description="Disordered" evidence="13">
    <location>
        <begin position="255"/>
        <end position="294"/>
    </location>
</feature>
<keyword evidence="7 12" id="KW-0472">Membrane</keyword>
<sequence>MAATRSVNPRLVSGVLSRAPSALNRTRRAHRCQTTRIFSSSPKCRQESNEYKEPFGKRLRRALNQTKIKWYPIPVGLGIGFLGFAQFLRVNERERVKRQDEEWSDDGYLKSSAAGGPGGDNGNEGRPKRRDRIRPTGPWQVQVMSTLPLKAISRIWGKFNELQIPYYFRVPGFKLYSFIFGVNLSEVSEQDLHVYPNLASFFYRTLRPGARPLDPNQNALLSPSDGRVLQFGMILNGDVEQVKGMTYSVDALLGTSKPGSSPNPSNPSSIYVADKDGPQQSTASRREGESDVIKQDEEFARVNGISYTLPNLFSGSSRQKSEKTSDVSTTPTAASEAEVRADLALGERPWYARLTRENRTALYYVVVYLAPGDYHRFHSPTAWVAEKRRHFAGELYSVSPYLQRTLPGLFTLNERVVLLGRWRWGFFSYTPVGATNVGSIKINFDRELRTNSLTTDTAADRAAEAAARRGEPYSGFAEATYNGASPILHGHALKRGEEMGGFQLGSTIVLVFEAPKGQRPSLDEGWMGEKTKIKGGWNWNVEKGQKVKMGQALGWVDD</sequence>
<keyword evidence="4 12" id="KW-0210">Decarboxylase</keyword>
<feature type="topological domain" description="Mitochondrial intermembrane" evidence="12">
    <location>
        <begin position="89"/>
        <end position="558"/>
    </location>
</feature>
<evidence type="ECO:0000256" key="4">
    <source>
        <dbReference type="ARBA" id="ARBA00022793"/>
    </source>
</evidence>
<feature type="topological domain" description="Mitochondrial matrix" evidence="12">
    <location>
        <begin position="1"/>
        <end position="69"/>
    </location>
</feature>
<comment type="caution">
    <text evidence="15">The sequence shown here is derived from an EMBL/GenBank/DDBJ whole genome shotgun (WGS) entry which is preliminary data.</text>
</comment>
<dbReference type="GO" id="GO:0004609">
    <property type="term" value="F:phosphatidylserine decarboxylase activity"/>
    <property type="evidence" value="ECO:0007669"/>
    <property type="project" value="UniProtKB-UniRule"/>
</dbReference>
<reference evidence="15" key="1">
    <citation type="journal article" date="2021" name="IMA Fungus">
        <title>Genomic characterization of three marine fungi, including Emericellopsis atlantica sp. nov. with signatures of a generalist lifestyle and marine biomass degradation.</title>
        <authorList>
            <person name="Hagestad O.C."/>
            <person name="Hou L."/>
            <person name="Andersen J.H."/>
            <person name="Hansen E.H."/>
            <person name="Altermark B."/>
            <person name="Li C."/>
            <person name="Kuhnert E."/>
            <person name="Cox R.J."/>
            <person name="Crous P.W."/>
            <person name="Spatafora J.W."/>
            <person name="Lail K."/>
            <person name="Amirebrahimi M."/>
            <person name="Lipzen A."/>
            <person name="Pangilinan J."/>
            <person name="Andreopoulos W."/>
            <person name="Hayes R.D."/>
            <person name="Ng V."/>
            <person name="Grigoriev I.V."/>
            <person name="Jackson S.A."/>
            <person name="Sutton T.D.S."/>
            <person name="Dobson A.D.W."/>
            <person name="Rama T."/>
        </authorList>
    </citation>
    <scope>NUCLEOTIDE SEQUENCE</scope>
    <source>
        <strain evidence="15">TRa018bII</strain>
    </source>
</reference>
<feature type="active site" description="Charge relay system; for autoendoproteolytic cleavage activity" evidence="12">
    <location>
        <position position="225"/>
    </location>
</feature>
<evidence type="ECO:0000256" key="8">
    <source>
        <dbReference type="ARBA" id="ARBA00023209"/>
    </source>
</evidence>
<dbReference type="GO" id="GO:0006646">
    <property type="term" value="P:phosphatidylethanolamine biosynthetic process"/>
    <property type="evidence" value="ECO:0007669"/>
    <property type="project" value="UniProtKB-UniRule"/>
</dbReference>
<feature type="modified residue" description="Pyruvic acid (Ser); by autocatalysis" evidence="12">
    <location>
        <position position="506"/>
    </location>
</feature>
<keyword evidence="2 12" id="KW-0444">Lipid biosynthesis</keyword>
<feature type="compositionally biased region" description="Basic and acidic residues" evidence="13">
    <location>
        <begin position="284"/>
        <end position="294"/>
    </location>
</feature>
<keyword evidence="12" id="KW-0865">Zymogen</keyword>
<dbReference type="OrthoDB" id="4330at2759"/>
<feature type="transmembrane region" description="Helical" evidence="14">
    <location>
        <begin position="68"/>
        <end position="88"/>
    </location>
</feature>
<evidence type="ECO:0000256" key="10">
    <source>
        <dbReference type="ARBA" id="ARBA00023264"/>
    </source>
</evidence>
<gene>
    <name evidence="12" type="primary">PSD1</name>
    <name evidence="15" type="ORF">BJ875DRAFT_220081</name>
</gene>
<feature type="active site" description="Schiff-base intermediate with substrate; via pyruvic acid; for decarboxylase activity" evidence="12">
    <location>
        <position position="506"/>
    </location>
</feature>
<dbReference type="GO" id="GO:0005743">
    <property type="term" value="C:mitochondrial inner membrane"/>
    <property type="evidence" value="ECO:0007669"/>
    <property type="project" value="UniProtKB-SubCell"/>
</dbReference>
<dbReference type="InterPro" id="IPR033661">
    <property type="entry name" value="PSD_type1_euk"/>
</dbReference>
<dbReference type="PANTHER" id="PTHR10067">
    <property type="entry name" value="PHOSPHATIDYLSERINE DECARBOXYLASE"/>
    <property type="match status" value="1"/>
</dbReference>
<comment type="subunit">
    <text evidence="12">Heterodimer of a large membrane-associated beta subunit and a small pyruvoyl-containing alpha subunit.</text>
</comment>
<dbReference type="GO" id="GO:0016540">
    <property type="term" value="P:protein autoprocessing"/>
    <property type="evidence" value="ECO:0007669"/>
    <property type="project" value="UniProtKB-UniRule"/>
</dbReference>
<comment type="pathway">
    <text evidence="1">Lipid metabolism.</text>
</comment>
<evidence type="ECO:0000256" key="14">
    <source>
        <dbReference type="SAM" id="Phobius"/>
    </source>
</evidence>
<feature type="active site" description="Charge relay system; for autoendoproteolytic cleavage activity" evidence="12">
    <location>
        <position position="506"/>
    </location>
</feature>
<comment type="function">
    <text evidence="12">Catalyzes the formation of phosphatidylethanolamine (PtdEtn) from phosphatidylserine (PtdSer). Plays a central role in phospholipid metabolism and in the interorganelle trafficking of phosphatidylserine.</text>
</comment>
<feature type="compositionally biased region" description="Low complexity" evidence="13">
    <location>
        <begin position="256"/>
        <end position="269"/>
    </location>
</feature>
<feature type="region of interest" description="Disordered" evidence="13">
    <location>
        <begin position="101"/>
        <end position="137"/>
    </location>
</feature>
<keyword evidence="6 12" id="KW-0443">Lipid metabolism</keyword>
<name>A0A9P7YT19_9HELO</name>
<keyword evidence="9 12" id="KW-0456">Lyase</keyword>
<dbReference type="Pfam" id="PF02666">
    <property type="entry name" value="PS_Dcarbxylase"/>
    <property type="match status" value="2"/>
</dbReference>
<comment type="pathway">
    <text evidence="12">Phospholipid metabolism; phosphatidylethanolamine biosynthesis; phosphatidylethanolamine from CDP-diacylglycerol: step 2/2.</text>
</comment>
<evidence type="ECO:0000313" key="16">
    <source>
        <dbReference type="Proteomes" id="UP000824998"/>
    </source>
</evidence>
<evidence type="ECO:0000256" key="5">
    <source>
        <dbReference type="ARBA" id="ARBA00022989"/>
    </source>
</evidence>
<evidence type="ECO:0000256" key="12">
    <source>
        <dbReference type="HAMAP-Rule" id="MF_03208"/>
    </source>
</evidence>
<dbReference type="NCBIfam" id="TIGR00163">
    <property type="entry name" value="PS_decarb"/>
    <property type="match status" value="1"/>
</dbReference>
<keyword evidence="3 12" id="KW-0812">Transmembrane</keyword>